<accession>A0A1C3SZV1</accession>
<reference evidence="6" key="2">
    <citation type="submission" date="2016-08" db="EMBL/GenBank/DDBJ databases">
        <title>Klebsiella loci capsule.</title>
        <authorList>
            <person name="Holt K.E."/>
            <person name="Thomson N.R."/>
        </authorList>
    </citation>
    <scope>NUCLEOTIDE SEQUENCE</scope>
    <source>
        <strain evidence="6">570</strain>
    </source>
</reference>
<protein>
    <submittedName>
        <fullName evidence="6">Cellulase (Glycosyl hydrolase family 5)</fullName>
    </submittedName>
</protein>
<dbReference type="EMBL" id="LT603723">
    <property type="protein sequence ID" value="SCA96138.1"/>
    <property type="molecule type" value="Genomic_DNA"/>
</dbReference>
<dbReference type="Pfam" id="PF00150">
    <property type="entry name" value="Cellulase"/>
    <property type="match status" value="1"/>
</dbReference>
<dbReference type="PANTHER" id="PTHR12631:SF10">
    <property type="entry name" value="BETA-XYLOSIDASE-LIKE PROTEIN-RELATED"/>
    <property type="match status" value="1"/>
</dbReference>
<gene>
    <name evidence="6" type="primary">KL149_00011</name>
</gene>
<evidence type="ECO:0000256" key="2">
    <source>
        <dbReference type="ARBA" id="ARBA00023295"/>
    </source>
</evidence>
<dbReference type="PANTHER" id="PTHR12631">
    <property type="entry name" value="ALPHA-L-IDURONIDASE"/>
    <property type="match status" value="1"/>
</dbReference>
<reference evidence="6" key="1">
    <citation type="submission" date="2016-07" db="EMBL/GenBank/DDBJ databases">
        <authorList>
            <person name="Informatics P."/>
        </authorList>
    </citation>
    <scope>NUCLEOTIDE SEQUENCE</scope>
    <source>
        <strain evidence="6">570</strain>
    </source>
</reference>
<keyword evidence="1 3" id="KW-0378">Hydrolase</keyword>
<dbReference type="InterPro" id="IPR017853">
    <property type="entry name" value="GH"/>
</dbReference>
<dbReference type="GO" id="GO:0004553">
    <property type="term" value="F:hydrolase activity, hydrolyzing O-glycosyl compounds"/>
    <property type="evidence" value="ECO:0007669"/>
    <property type="project" value="InterPro"/>
</dbReference>
<proteinExistence type="inferred from homology"/>
<feature type="signal peptide" evidence="4">
    <location>
        <begin position="1"/>
        <end position="21"/>
    </location>
</feature>
<dbReference type="InterPro" id="IPR051923">
    <property type="entry name" value="Glycosyl_Hydrolase_39"/>
</dbReference>
<feature type="domain" description="Glycoside hydrolase family 5" evidence="5">
    <location>
        <begin position="34"/>
        <end position="286"/>
    </location>
</feature>
<dbReference type="GO" id="GO:0000272">
    <property type="term" value="P:polysaccharide catabolic process"/>
    <property type="evidence" value="ECO:0007669"/>
    <property type="project" value="InterPro"/>
</dbReference>
<keyword evidence="2 3" id="KW-0326">Glycosidase</keyword>
<dbReference type="InterPro" id="IPR001547">
    <property type="entry name" value="Glyco_hydro_5"/>
</dbReference>
<keyword evidence="4" id="KW-0732">Signal</keyword>
<dbReference type="SUPFAM" id="SSF51445">
    <property type="entry name" value="(Trans)glycosidases"/>
    <property type="match status" value="1"/>
</dbReference>
<organism evidence="6">
    <name type="scientific">Klebsiella pneumoniae</name>
    <dbReference type="NCBI Taxonomy" id="573"/>
    <lineage>
        <taxon>Bacteria</taxon>
        <taxon>Pseudomonadati</taxon>
        <taxon>Pseudomonadota</taxon>
        <taxon>Gammaproteobacteria</taxon>
        <taxon>Enterobacterales</taxon>
        <taxon>Enterobacteriaceae</taxon>
        <taxon>Klebsiella/Raoultella group</taxon>
        <taxon>Klebsiella</taxon>
        <taxon>Klebsiella pneumoniae complex</taxon>
    </lineage>
</organism>
<feature type="chain" id="PRO_5030025937" evidence="4">
    <location>
        <begin position="22"/>
        <end position="342"/>
    </location>
</feature>
<dbReference type="Gene3D" id="3.20.20.80">
    <property type="entry name" value="Glycosidases"/>
    <property type="match status" value="1"/>
</dbReference>
<evidence type="ECO:0000256" key="1">
    <source>
        <dbReference type="ARBA" id="ARBA00022801"/>
    </source>
</evidence>
<sequence length="342" mass="39237">MKNIIHLSLLLLLCFSQSTIAEEVTETQSSLTLGINAHILDKNDAEVEKMINSMTALGFNMVRIDVPWDMVEIKRNQYIVPPKWDRIINNIISRGIEPLLILDYGNSLYNHGDKPITDDSREGFAKYAAFIVSHYSNVKYYQIWNEWDAPSAGTKKGTIDGYKELVKATYPLIKKANPNAFVLTGAFSAAGFDKKFDIGLGDYYRQYLSSEMSNFTDGVAVHPYTTYRPYPKNEYWFYLAQLKYFVDLVKNSNGFSDKPIFVTEIGWSTSLTKDGFSEEYQEKYLKSAICDAEKLGVNKIFLYDLKDDYPDRHKTSSGFGLYDYKWKPKPIVSSLRQLKCNK</sequence>
<dbReference type="RefSeq" id="WP_029504054.1">
    <property type="nucleotide sequence ID" value="NZ_CAAGTY010000013.1"/>
</dbReference>
<comment type="similarity">
    <text evidence="3">Belongs to the glycosyl hydrolase 5 (cellulase A) family.</text>
</comment>
<evidence type="ECO:0000259" key="5">
    <source>
        <dbReference type="Pfam" id="PF00150"/>
    </source>
</evidence>
<evidence type="ECO:0000256" key="4">
    <source>
        <dbReference type="SAM" id="SignalP"/>
    </source>
</evidence>
<evidence type="ECO:0000313" key="6">
    <source>
        <dbReference type="EMBL" id="SCA96138.1"/>
    </source>
</evidence>
<evidence type="ECO:0000256" key="3">
    <source>
        <dbReference type="RuleBase" id="RU361153"/>
    </source>
</evidence>
<name>A0A1C3SZV1_KLEPN</name>
<dbReference type="AlphaFoldDB" id="A0A1C3SZV1"/>